<dbReference type="AlphaFoldDB" id="A0AAD0KQI9"/>
<evidence type="ECO:0000313" key="1">
    <source>
        <dbReference type="EMBL" id="AWV47537.1"/>
    </source>
</evidence>
<proteinExistence type="predicted"/>
<accession>A0AAD0KQI9</accession>
<sequence>MEVQLNCVALLKVLRGVYSRGEMTTALWLCGLDVAAGTTVAVCLGTAAAAYGLNTAGTPDLHVLNHCGHCLLAFGRLSDCASPRRRAVDVVRGTTGHDAFLDSYRGCSHTALATLDAALRSDTCTRVDLHRAYRAVDR</sequence>
<dbReference type="Proteomes" id="UP000249682">
    <property type="component" value="Chromosome"/>
</dbReference>
<name>A0AAD0KQI9_MYCLR</name>
<protein>
    <submittedName>
        <fullName evidence="1">Uncharacterized protein</fullName>
    </submittedName>
</protein>
<gene>
    <name evidence="1" type="ORF">DIJ64_03875</name>
</gene>
<reference evidence="1 2" key="1">
    <citation type="submission" date="2018-05" db="EMBL/GenBank/DDBJ databases">
        <title>Evolution of small genomes with special reference to Mycobacterium leprae.</title>
        <authorList>
            <person name="Mohanty P.S."/>
            <person name="Bansal A.K."/>
            <person name="Gupta U.D."/>
            <person name="Naaz F."/>
            <person name="Dwivedi V.D."/>
            <person name="Singh H."/>
            <person name="Gupta G."/>
            <person name="Sharma S."/>
            <person name="Arora M."/>
        </authorList>
    </citation>
    <scope>NUCLEOTIDE SEQUENCE [LARGE SCALE GENOMIC DNA]</scope>
    <source>
        <strain evidence="1 2">MRHRU-235-G</strain>
    </source>
</reference>
<dbReference type="EMBL" id="CP029543">
    <property type="protein sequence ID" value="AWV47537.1"/>
    <property type="molecule type" value="Genomic_DNA"/>
</dbReference>
<organism evidence="1 2">
    <name type="scientific">Mycobacterium leprae</name>
    <dbReference type="NCBI Taxonomy" id="1769"/>
    <lineage>
        <taxon>Bacteria</taxon>
        <taxon>Bacillati</taxon>
        <taxon>Actinomycetota</taxon>
        <taxon>Actinomycetes</taxon>
        <taxon>Mycobacteriales</taxon>
        <taxon>Mycobacteriaceae</taxon>
        <taxon>Mycobacterium</taxon>
    </lineage>
</organism>
<evidence type="ECO:0000313" key="2">
    <source>
        <dbReference type="Proteomes" id="UP000249682"/>
    </source>
</evidence>